<name>A0A0N4WWY3_HAEPC</name>
<proteinExistence type="predicted"/>
<dbReference type="Proteomes" id="UP000268014">
    <property type="component" value="Unassembled WGS sequence"/>
</dbReference>
<reference evidence="3" key="1">
    <citation type="submission" date="2017-02" db="UniProtKB">
        <authorList>
            <consortium name="WormBaseParasite"/>
        </authorList>
    </citation>
    <scope>IDENTIFICATION</scope>
</reference>
<sequence>MTVACNLSLFSGFVIQERRTPLPIDRKVPTIDDVTRQIPNGPITAAQRPRPFSAYISGRCSDHTINSYRLRRVRLAYRGEGRTRSPHRATAWNYGSCSHWRRTQGGPKENRSYPGISDATHARKNEDISRDVFLLEQVYTAFFQSSGSAPRHELGKAPFKWNRERTQAFDTLKVRCLTDPGAIRHRGSAFGSETFLYRHRLHSDGTAQIPCLSMGSWSRSILITNPSQLSSHAQMLRREFFAGCWSFKPITLESFM</sequence>
<dbReference type="EMBL" id="UZAF01019348">
    <property type="protein sequence ID" value="VDO59351.1"/>
    <property type="molecule type" value="Genomic_DNA"/>
</dbReference>
<evidence type="ECO:0000313" key="3">
    <source>
        <dbReference type="WBParaSite" id="HPLM_0001629001-mRNA-1"/>
    </source>
</evidence>
<accession>A0A0N4WWY3</accession>
<reference evidence="1 2" key="2">
    <citation type="submission" date="2018-11" db="EMBL/GenBank/DDBJ databases">
        <authorList>
            <consortium name="Pathogen Informatics"/>
        </authorList>
    </citation>
    <scope>NUCLEOTIDE SEQUENCE [LARGE SCALE GENOMIC DNA]</scope>
    <source>
        <strain evidence="1 2">MHpl1</strain>
    </source>
</reference>
<evidence type="ECO:0000313" key="1">
    <source>
        <dbReference type="EMBL" id="VDO59351.1"/>
    </source>
</evidence>
<evidence type="ECO:0000313" key="2">
    <source>
        <dbReference type="Proteomes" id="UP000268014"/>
    </source>
</evidence>
<gene>
    <name evidence="1" type="ORF">HPLM_LOCUS16282</name>
</gene>
<dbReference type="WBParaSite" id="HPLM_0001629001-mRNA-1">
    <property type="protein sequence ID" value="HPLM_0001629001-mRNA-1"/>
    <property type="gene ID" value="HPLM_0001629001"/>
</dbReference>
<protein>
    <submittedName>
        <fullName evidence="1 3">Uncharacterized protein</fullName>
    </submittedName>
</protein>
<dbReference type="AlphaFoldDB" id="A0A0N4WWY3"/>
<organism evidence="3">
    <name type="scientific">Haemonchus placei</name>
    <name type="common">Barber's pole worm</name>
    <dbReference type="NCBI Taxonomy" id="6290"/>
    <lineage>
        <taxon>Eukaryota</taxon>
        <taxon>Metazoa</taxon>
        <taxon>Ecdysozoa</taxon>
        <taxon>Nematoda</taxon>
        <taxon>Chromadorea</taxon>
        <taxon>Rhabditida</taxon>
        <taxon>Rhabditina</taxon>
        <taxon>Rhabditomorpha</taxon>
        <taxon>Strongyloidea</taxon>
        <taxon>Trichostrongylidae</taxon>
        <taxon>Haemonchus</taxon>
    </lineage>
</organism>
<keyword evidence="2" id="KW-1185">Reference proteome</keyword>